<dbReference type="Proteomes" id="UP001375743">
    <property type="component" value="Unassembled WGS sequence"/>
</dbReference>
<gene>
    <name evidence="1" type="ORF">U1T56_15435</name>
</gene>
<protein>
    <submittedName>
        <fullName evidence="1">OsmC family protein</fullName>
    </submittedName>
</protein>
<dbReference type="Gene3D" id="3.30.300.20">
    <property type="match status" value="1"/>
</dbReference>
<dbReference type="SUPFAM" id="SSF82784">
    <property type="entry name" value="OsmC-like"/>
    <property type="match status" value="1"/>
</dbReference>
<keyword evidence="2" id="KW-1185">Reference proteome</keyword>
<dbReference type="Gene3D" id="2.20.25.10">
    <property type="match status" value="1"/>
</dbReference>
<accession>A0ABU8XU08</accession>
<proteinExistence type="predicted"/>
<comment type="caution">
    <text evidence="1">The sequence shown here is derived from an EMBL/GenBank/DDBJ whole genome shotgun (WGS) entry which is preliminary data.</text>
</comment>
<reference evidence="1 2" key="1">
    <citation type="submission" date="2024-01" db="EMBL/GenBank/DDBJ databases">
        <title>Multi-omics insights into the function and evolution of sodium benzoate biodegradation pathways in Benzoatithermus flavus gen. nov., sp. nov. from hot spring.</title>
        <authorList>
            <person name="Hu C.-J."/>
            <person name="Li W.-J."/>
        </authorList>
    </citation>
    <scope>NUCLEOTIDE SEQUENCE [LARGE SCALE GENOMIC DNA]</scope>
    <source>
        <strain evidence="1 2">SYSU G07066</strain>
    </source>
</reference>
<dbReference type="InterPro" id="IPR015946">
    <property type="entry name" value="KH_dom-like_a/b"/>
</dbReference>
<dbReference type="Pfam" id="PF02566">
    <property type="entry name" value="OsmC"/>
    <property type="match status" value="1"/>
</dbReference>
<dbReference type="EMBL" id="JBBLZC010000015">
    <property type="protein sequence ID" value="MEK0084549.1"/>
    <property type="molecule type" value="Genomic_DNA"/>
</dbReference>
<evidence type="ECO:0000313" key="2">
    <source>
        <dbReference type="Proteomes" id="UP001375743"/>
    </source>
</evidence>
<name>A0ABU8XU08_9PROT</name>
<evidence type="ECO:0000313" key="1">
    <source>
        <dbReference type="EMBL" id="MEK0084549.1"/>
    </source>
</evidence>
<dbReference type="NCBIfam" id="NF008009">
    <property type="entry name" value="PRK10738.1"/>
    <property type="match status" value="1"/>
</dbReference>
<dbReference type="RefSeq" id="WP_418160399.1">
    <property type="nucleotide sequence ID" value="NZ_JBBLZC010000015.1"/>
</dbReference>
<dbReference type="InterPro" id="IPR003718">
    <property type="entry name" value="OsmC/Ohr_fam"/>
</dbReference>
<dbReference type="PANTHER" id="PTHR34352:SF1">
    <property type="entry name" value="PROTEIN YHFA"/>
    <property type="match status" value="1"/>
</dbReference>
<organism evidence="1 2">
    <name type="scientific">Benzoatithermus flavus</name>
    <dbReference type="NCBI Taxonomy" id="3108223"/>
    <lineage>
        <taxon>Bacteria</taxon>
        <taxon>Pseudomonadati</taxon>
        <taxon>Pseudomonadota</taxon>
        <taxon>Alphaproteobacteria</taxon>
        <taxon>Geminicoccales</taxon>
        <taxon>Geminicoccaceae</taxon>
        <taxon>Benzoatithermus</taxon>
    </lineage>
</organism>
<dbReference type="PANTHER" id="PTHR34352">
    <property type="entry name" value="PROTEIN YHFA"/>
    <property type="match status" value="1"/>
</dbReference>
<dbReference type="InterPro" id="IPR036102">
    <property type="entry name" value="OsmC/Ohrsf"/>
</dbReference>
<sequence length="151" mass="16246">MRARIKWVEGRTFVGESGSGHGLVIDGPAEAGGRNLGPSPMELVLIGTGGCTAFDVVEILKKGRHAVEDCEVRLEAERAAEPPRVFTRIRMRFVVTGRSLPRAAVERAVTLSAEKYCSASIMLAKTAEITHEIEIRESAAADRSVTRGLSA</sequence>